<name>K7QUJ0_THEOS</name>
<accession>K7QUJ0</accession>
<dbReference type="STRING" id="751945.Theos_0885"/>
<gene>
    <name evidence="1" type="ORF">Theos_0885</name>
</gene>
<reference evidence="1 2" key="1">
    <citation type="journal article" date="2013" name="Genome Announc.">
        <title>Whole Genome Sequencing of Thermus oshimai JL-2 and Thermus thermophilus JL-18, Incomplete Denitrifiers from the United States Great Basin.</title>
        <authorList>
            <person name="Murugapiran S.K."/>
            <person name="Huntemann M."/>
            <person name="Wei C.L."/>
            <person name="Han J."/>
            <person name="Detter J.C."/>
            <person name="Han C.S."/>
            <person name="Erkkila T.H."/>
            <person name="Teshima H."/>
            <person name="Chen A."/>
            <person name="Kyrpides N."/>
            <person name="Mavrommatis K."/>
            <person name="Markowitz V."/>
            <person name="Szeto E."/>
            <person name="Ivanova N."/>
            <person name="Pagani I."/>
            <person name="Lam J."/>
            <person name="McDonald A.I."/>
            <person name="Dodsworth J.A."/>
            <person name="Pati A."/>
            <person name="Goodwin L."/>
            <person name="Peters L."/>
            <person name="Pitluck S."/>
            <person name="Woyke T."/>
            <person name="Hedlund B.P."/>
        </authorList>
    </citation>
    <scope>NUCLEOTIDE SEQUENCE</scope>
    <source>
        <strain evidence="1 2">JL-2</strain>
    </source>
</reference>
<sequence>MGYRRIRVSLEEDQWIRLKTLAQELSRKRGRRVSASEVLRELLDKGLREVSRSEALRRLSSLRGRISLEGLSLEGLLEEVREGRVQDLLGG</sequence>
<dbReference type="EMBL" id="CP003249">
    <property type="protein sequence ID" value="AFV75941.1"/>
    <property type="molecule type" value="Genomic_DNA"/>
</dbReference>
<dbReference type="AlphaFoldDB" id="K7QUJ0"/>
<proteinExistence type="predicted"/>
<dbReference type="Proteomes" id="UP000000211">
    <property type="component" value="Chromosome"/>
</dbReference>
<organism evidence="1 2">
    <name type="scientific">Thermus oshimai JL-2</name>
    <dbReference type="NCBI Taxonomy" id="751945"/>
    <lineage>
        <taxon>Bacteria</taxon>
        <taxon>Thermotogati</taxon>
        <taxon>Deinococcota</taxon>
        <taxon>Deinococci</taxon>
        <taxon>Thermales</taxon>
        <taxon>Thermaceae</taxon>
        <taxon>Thermus</taxon>
    </lineage>
</organism>
<evidence type="ECO:0000313" key="1">
    <source>
        <dbReference type="EMBL" id="AFV75941.1"/>
    </source>
</evidence>
<dbReference type="KEGG" id="tos:Theos_0885"/>
<dbReference type="RefSeq" id="WP_016329132.1">
    <property type="nucleotide sequence ID" value="NC_019386.1"/>
</dbReference>
<evidence type="ECO:0000313" key="2">
    <source>
        <dbReference type="Proteomes" id="UP000000211"/>
    </source>
</evidence>
<dbReference type="HOGENOM" id="CLU_2426014_0_0_0"/>
<protein>
    <submittedName>
        <fullName evidence="1">Uncharacterized protein</fullName>
    </submittedName>
</protein>
<keyword evidence="2" id="KW-1185">Reference proteome</keyword>
<dbReference type="PATRIC" id="fig|751945.3.peg.877"/>